<reference evidence="2 3" key="1">
    <citation type="submission" date="2014-04" db="EMBL/GenBank/DDBJ databases">
        <title>Evolutionary Origins and Diversification of the Mycorrhizal Mutualists.</title>
        <authorList>
            <consortium name="DOE Joint Genome Institute"/>
            <consortium name="Mycorrhizal Genomics Consortium"/>
            <person name="Kohler A."/>
            <person name="Kuo A."/>
            <person name="Nagy L.G."/>
            <person name="Floudas D."/>
            <person name="Copeland A."/>
            <person name="Barry K.W."/>
            <person name="Cichocki N."/>
            <person name="Veneault-Fourrey C."/>
            <person name="LaButti K."/>
            <person name="Lindquist E.A."/>
            <person name="Lipzen A."/>
            <person name="Lundell T."/>
            <person name="Morin E."/>
            <person name="Murat C."/>
            <person name="Riley R."/>
            <person name="Ohm R."/>
            <person name="Sun H."/>
            <person name="Tunlid A."/>
            <person name="Henrissat B."/>
            <person name="Grigoriev I.V."/>
            <person name="Hibbett D.S."/>
            <person name="Martin F."/>
        </authorList>
    </citation>
    <scope>NUCLEOTIDE SEQUENCE [LARGE SCALE GENOMIC DNA]</scope>
    <source>
        <strain evidence="2 3">FD-317 M1</strain>
    </source>
</reference>
<dbReference type="EMBL" id="KN834913">
    <property type="protein sequence ID" value="KIK50278.1"/>
    <property type="molecule type" value="Genomic_DNA"/>
</dbReference>
<proteinExistence type="predicted"/>
<dbReference type="HOGENOM" id="CLU_685210_0_0_1"/>
<organism evidence="2 3">
    <name type="scientific">Collybiopsis luxurians FD-317 M1</name>
    <dbReference type="NCBI Taxonomy" id="944289"/>
    <lineage>
        <taxon>Eukaryota</taxon>
        <taxon>Fungi</taxon>
        <taxon>Dikarya</taxon>
        <taxon>Basidiomycota</taxon>
        <taxon>Agaricomycotina</taxon>
        <taxon>Agaricomycetes</taxon>
        <taxon>Agaricomycetidae</taxon>
        <taxon>Agaricales</taxon>
        <taxon>Marasmiineae</taxon>
        <taxon>Omphalotaceae</taxon>
        <taxon>Collybiopsis</taxon>
        <taxon>Collybiopsis luxurians</taxon>
    </lineage>
</organism>
<feature type="compositionally biased region" description="Basic residues" evidence="1">
    <location>
        <begin position="381"/>
        <end position="402"/>
    </location>
</feature>
<gene>
    <name evidence="2" type="ORF">GYMLUDRAFT_253125</name>
</gene>
<feature type="compositionally biased region" description="Polar residues" evidence="1">
    <location>
        <begin position="303"/>
        <end position="319"/>
    </location>
</feature>
<protein>
    <submittedName>
        <fullName evidence="2">Uncharacterized protein</fullName>
    </submittedName>
</protein>
<name>A0A0D0C6C4_9AGAR</name>
<feature type="region of interest" description="Disordered" evidence="1">
    <location>
        <begin position="282"/>
        <end position="341"/>
    </location>
</feature>
<evidence type="ECO:0000313" key="3">
    <source>
        <dbReference type="Proteomes" id="UP000053593"/>
    </source>
</evidence>
<dbReference type="OrthoDB" id="3055018at2759"/>
<accession>A0A0D0C6C4</accession>
<evidence type="ECO:0000313" key="2">
    <source>
        <dbReference type="EMBL" id="KIK50278.1"/>
    </source>
</evidence>
<sequence length="402" mass="44623">MAIGDVLDAYREVSILQEDFGSIKWPVALHDDACDEYGYQNAAVMQALNEAMYSIIQIVSNPAARPHPILAYYQDWLQQHSPKSLEASFQNDCFTYNLLPGDWSLSADATAALSGSLAGSLLGFDVGEALAVLPVIQVLCDLVVVRVYLGRPTSDDSQIYHLARNYSKKELESLEPNSPQDGFLQRHLSIPEGALAASQGSLDTQVLPVYTNLTGLKGITSSRHEISLENIPLFSDGTQAITAHYKNGSPYMWNSHSQIDYFTLAGGEPFPMSTPLAKVVHLPPTTPPGPPVKNKNVHLDPDSSPTHGYSLRQNPSSTTRYEKVHTLRKRSHEEDSEDDWEKPGYVKKLKHEQRKNDVKEEDLTKIMDLLESKKVPQTKLKTSRGRGHGQRSRLAGRKAVHK</sequence>
<feature type="region of interest" description="Disordered" evidence="1">
    <location>
        <begin position="369"/>
        <end position="402"/>
    </location>
</feature>
<keyword evidence="3" id="KW-1185">Reference proteome</keyword>
<dbReference type="Proteomes" id="UP000053593">
    <property type="component" value="Unassembled WGS sequence"/>
</dbReference>
<evidence type="ECO:0000256" key="1">
    <source>
        <dbReference type="SAM" id="MobiDB-lite"/>
    </source>
</evidence>
<dbReference type="AlphaFoldDB" id="A0A0D0C6C4"/>